<gene>
    <name evidence="2" type="ORF">Tci_911528</name>
</gene>
<name>A0A699VYW0_TANCI</name>
<reference evidence="2" key="1">
    <citation type="journal article" date="2019" name="Sci. Rep.">
        <title>Draft genome of Tanacetum cinerariifolium, the natural source of mosquito coil.</title>
        <authorList>
            <person name="Yamashiro T."/>
            <person name="Shiraishi A."/>
            <person name="Satake H."/>
            <person name="Nakayama K."/>
        </authorList>
    </citation>
    <scope>NUCLEOTIDE SEQUENCE</scope>
</reference>
<sequence length="59" mass="6284">MGFPVETDLSTEMGFPAETDLSAGMSFPAETNMSAGMGVLEEEANCFPVDLDKRPAEVL</sequence>
<evidence type="ECO:0000313" key="2">
    <source>
        <dbReference type="EMBL" id="GFD39559.1"/>
    </source>
</evidence>
<feature type="non-terminal residue" evidence="2">
    <location>
        <position position="59"/>
    </location>
</feature>
<accession>A0A699VYW0</accession>
<evidence type="ECO:0000256" key="1">
    <source>
        <dbReference type="SAM" id="MobiDB-lite"/>
    </source>
</evidence>
<organism evidence="2">
    <name type="scientific">Tanacetum cinerariifolium</name>
    <name type="common">Dalmatian daisy</name>
    <name type="synonym">Chrysanthemum cinerariifolium</name>
    <dbReference type="NCBI Taxonomy" id="118510"/>
    <lineage>
        <taxon>Eukaryota</taxon>
        <taxon>Viridiplantae</taxon>
        <taxon>Streptophyta</taxon>
        <taxon>Embryophyta</taxon>
        <taxon>Tracheophyta</taxon>
        <taxon>Spermatophyta</taxon>
        <taxon>Magnoliopsida</taxon>
        <taxon>eudicotyledons</taxon>
        <taxon>Gunneridae</taxon>
        <taxon>Pentapetalae</taxon>
        <taxon>asterids</taxon>
        <taxon>campanulids</taxon>
        <taxon>Asterales</taxon>
        <taxon>Asteraceae</taxon>
        <taxon>Asteroideae</taxon>
        <taxon>Anthemideae</taxon>
        <taxon>Anthemidinae</taxon>
        <taxon>Tanacetum</taxon>
    </lineage>
</organism>
<dbReference type="AlphaFoldDB" id="A0A699VYW0"/>
<comment type="caution">
    <text evidence="2">The sequence shown here is derived from an EMBL/GenBank/DDBJ whole genome shotgun (WGS) entry which is preliminary data.</text>
</comment>
<protein>
    <submittedName>
        <fullName evidence="2">Uncharacterized protein</fullName>
    </submittedName>
</protein>
<proteinExistence type="predicted"/>
<feature type="region of interest" description="Disordered" evidence="1">
    <location>
        <begin position="1"/>
        <end position="22"/>
    </location>
</feature>
<dbReference type="EMBL" id="BKCJ011518439">
    <property type="protein sequence ID" value="GFD39559.1"/>
    <property type="molecule type" value="Genomic_DNA"/>
</dbReference>